<dbReference type="InterPro" id="IPR025466">
    <property type="entry name" value="DUF4317"/>
</dbReference>
<evidence type="ECO:0008006" key="3">
    <source>
        <dbReference type="Google" id="ProtNLM"/>
    </source>
</evidence>
<dbReference type="Pfam" id="PF14199">
    <property type="entry name" value="DUF4317"/>
    <property type="match status" value="1"/>
</dbReference>
<gene>
    <name evidence="1" type="ordered locus">Rumal_3537</name>
</gene>
<evidence type="ECO:0000313" key="2">
    <source>
        <dbReference type="Proteomes" id="UP000006919"/>
    </source>
</evidence>
<keyword evidence="1" id="KW-0614">Plasmid</keyword>
<dbReference type="eggNOG" id="ENOG502Z7TS">
    <property type="taxonomic scope" value="Bacteria"/>
</dbReference>
<dbReference type="RefSeq" id="WP_013483528.1">
    <property type="nucleotide sequence ID" value="NC_014824.1"/>
</dbReference>
<dbReference type="Proteomes" id="UP000006919">
    <property type="component" value="Plasmid pRUMAL01"/>
</dbReference>
<sequence>MNKSDVTKFKKFIDNDNNFFTVNNVLTAVINKDVVYCTEKRSWISYSQSEQEEIVSIIKKVLTGKIGKVLTEYEFPITPEKKNVSQELLMNMKISQFEDDDLNEIFINKIKDGVKTDGAYTVLSVNFTISVYDKNADHSDEVSFVVTAFCPIKLRIDGFIYNDESNTVEKKTSTDRILEQASDGFMFPTFTDRQEDVNHVMYFSKNAGKPNVGIIENVLGCKYIMSSEQQKTHFWGMVANVLGEDLNYDMIVNINEKLSDLVQASEGLKEAREIDCADIQHILEKCDVPKDKLDDFGKIYDKVMSSRYSSFIAANVCDEKVNIKFGNSSLKIDYKKAATALDVQMVNGRKCLVFPLDSAEISVLGIDTSVNHSLNV</sequence>
<reference evidence="2" key="1">
    <citation type="journal article" date="2011" name="J. Bacteriol.">
        <title>Complete genome of the cellulolytic ruminal bacterium Ruminococcus albus 7.</title>
        <authorList>
            <person name="Suen G."/>
            <person name="Stevenson D.M."/>
            <person name="Bruce D.C."/>
            <person name="Chertkov O."/>
            <person name="Copeland A."/>
            <person name="Cheng J.F."/>
            <person name="Detter C."/>
            <person name="Detter J.C."/>
            <person name="Goodwin L.A."/>
            <person name="Han C.S."/>
            <person name="Hauser L.J."/>
            <person name="Ivanova N.N."/>
            <person name="Kyrpides N.C."/>
            <person name="Land M.L."/>
            <person name="Lapidus A."/>
            <person name="Lucas S."/>
            <person name="Ovchinnikova G."/>
            <person name="Pitluck S."/>
            <person name="Tapia R."/>
            <person name="Woyke T."/>
            <person name="Boyum J."/>
            <person name="Mead D."/>
            <person name="Weimer P.J."/>
        </authorList>
    </citation>
    <scope>NUCLEOTIDE SEQUENCE [LARGE SCALE GENOMIC DNA]</scope>
    <source>
        <strain evidence="2">ATCC 27210 / DSM 20455 / JCM 14654 / NCDO 2250 / 7</strain>
        <plasmid evidence="2">pRUMAL01</plasmid>
    </source>
</reference>
<dbReference type="OrthoDB" id="1642058at2"/>
<accession>E6UJY3</accession>
<evidence type="ECO:0000313" key="1">
    <source>
        <dbReference type="EMBL" id="ADU23979.1"/>
    </source>
</evidence>
<protein>
    <recommendedName>
        <fullName evidence="3">DUF4317 family protein</fullName>
    </recommendedName>
</protein>
<dbReference type="EMBL" id="CP002404">
    <property type="protein sequence ID" value="ADU23979.1"/>
    <property type="molecule type" value="Genomic_DNA"/>
</dbReference>
<geneLocation type="plasmid" evidence="1 2">
    <name>pRUMAL01</name>
</geneLocation>
<proteinExistence type="predicted"/>
<dbReference type="AlphaFoldDB" id="E6UJY3"/>
<organism evidence="1 2">
    <name type="scientific">Ruminococcus albus (strain ATCC 27210 / DSM 20455 / JCM 14654 / NCDO 2250 / 7)</name>
    <dbReference type="NCBI Taxonomy" id="697329"/>
    <lineage>
        <taxon>Bacteria</taxon>
        <taxon>Bacillati</taxon>
        <taxon>Bacillota</taxon>
        <taxon>Clostridia</taxon>
        <taxon>Eubacteriales</taxon>
        <taxon>Oscillospiraceae</taxon>
        <taxon>Ruminococcus</taxon>
    </lineage>
</organism>
<dbReference type="HOGENOM" id="CLU_044566_1_0_9"/>
<dbReference type="KEGG" id="ral:Rumal_3537"/>
<name>E6UJY3_RUMA7</name>